<dbReference type="AlphaFoldDB" id="A0A1Y2CGK1"/>
<dbReference type="PROSITE" id="PS50181">
    <property type="entry name" value="FBOX"/>
    <property type="match status" value="1"/>
</dbReference>
<dbReference type="FunFam" id="3.80.10.10:FF:000041">
    <property type="entry name" value="LRR receptor-like serine/threonine-protein kinase ERECTA"/>
    <property type="match status" value="1"/>
</dbReference>
<dbReference type="CDD" id="cd09917">
    <property type="entry name" value="F-box_SF"/>
    <property type="match status" value="1"/>
</dbReference>
<dbReference type="Proteomes" id="UP000193642">
    <property type="component" value="Unassembled WGS sequence"/>
</dbReference>
<evidence type="ECO:0000259" key="3">
    <source>
        <dbReference type="PROSITE" id="PS50181"/>
    </source>
</evidence>
<accession>A0A1Y2CGK1</accession>
<keyword evidence="2" id="KW-0677">Repeat</keyword>
<dbReference type="InterPro" id="IPR050647">
    <property type="entry name" value="Plant_LRR-RLKs"/>
</dbReference>
<feature type="domain" description="F-box" evidence="3">
    <location>
        <begin position="1"/>
        <end position="46"/>
    </location>
</feature>
<evidence type="ECO:0000256" key="2">
    <source>
        <dbReference type="ARBA" id="ARBA00022737"/>
    </source>
</evidence>
<dbReference type="SUPFAM" id="SSF52058">
    <property type="entry name" value="L domain-like"/>
    <property type="match status" value="1"/>
</dbReference>
<dbReference type="InterPro" id="IPR032675">
    <property type="entry name" value="LRR_dom_sf"/>
</dbReference>
<protein>
    <submittedName>
        <fullName evidence="4">L domain-like protein</fullName>
    </submittedName>
</protein>
<dbReference type="InterPro" id="IPR001810">
    <property type="entry name" value="F-box_dom"/>
</dbReference>
<gene>
    <name evidence="4" type="ORF">BCR33DRAFT_715975</name>
</gene>
<evidence type="ECO:0000313" key="4">
    <source>
        <dbReference type="EMBL" id="ORY45954.1"/>
    </source>
</evidence>
<dbReference type="PANTHER" id="PTHR48056">
    <property type="entry name" value="LRR RECEPTOR-LIKE SERINE/THREONINE-PROTEIN KINASE-RELATED"/>
    <property type="match status" value="1"/>
</dbReference>
<dbReference type="EMBL" id="MCGO01000018">
    <property type="protein sequence ID" value="ORY45954.1"/>
    <property type="molecule type" value="Genomic_DNA"/>
</dbReference>
<dbReference type="InterPro" id="IPR001611">
    <property type="entry name" value="Leu-rich_rpt"/>
</dbReference>
<dbReference type="SUPFAM" id="SSF81383">
    <property type="entry name" value="F-box domain"/>
    <property type="match status" value="1"/>
</dbReference>
<keyword evidence="5" id="KW-1185">Reference proteome</keyword>
<dbReference type="Pfam" id="PF00560">
    <property type="entry name" value="LRR_1"/>
    <property type="match status" value="2"/>
</dbReference>
<comment type="caution">
    <text evidence="4">The sequence shown here is derived from an EMBL/GenBank/DDBJ whole genome shotgun (WGS) entry which is preliminary data.</text>
</comment>
<organism evidence="4 5">
    <name type="scientific">Rhizoclosmatium globosum</name>
    <dbReference type="NCBI Taxonomy" id="329046"/>
    <lineage>
        <taxon>Eukaryota</taxon>
        <taxon>Fungi</taxon>
        <taxon>Fungi incertae sedis</taxon>
        <taxon>Chytridiomycota</taxon>
        <taxon>Chytridiomycota incertae sedis</taxon>
        <taxon>Chytridiomycetes</taxon>
        <taxon>Chytridiales</taxon>
        <taxon>Chytriomycetaceae</taxon>
        <taxon>Rhizoclosmatium</taxon>
    </lineage>
</organism>
<proteinExistence type="predicted"/>
<dbReference type="Pfam" id="PF12937">
    <property type="entry name" value="F-box-like"/>
    <property type="match status" value="1"/>
</dbReference>
<dbReference type="OrthoDB" id="676979at2759"/>
<keyword evidence="1" id="KW-0433">Leucine-rich repeat</keyword>
<evidence type="ECO:0000313" key="5">
    <source>
        <dbReference type="Proteomes" id="UP000193642"/>
    </source>
</evidence>
<reference evidence="4 5" key="1">
    <citation type="submission" date="2016-07" db="EMBL/GenBank/DDBJ databases">
        <title>Pervasive Adenine N6-methylation of Active Genes in Fungi.</title>
        <authorList>
            <consortium name="DOE Joint Genome Institute"/>
            <person name="Mondo S.J."/>
            <person name="Dannebaum R.O."/>
            <person name="Kuo R.C."/>
            <person name="Labutti K."/>
            <person name="Haridas S."/>
            <person name="Kuo A."/>
            <person name="Salamov A."/>
            <person name="Ahrendt S.R."/>
            <person name="Lipzen A."/>
            <person name="Sullivan W."/>
            <person name="Andreopoulos W.B."/>
            <person name="Clum A."/>
            <person name="Lindquist E."/>
            <person name="Daum C."/>
            <person name="Ramamoorthy G.K."/>
            <person name="Gryganskyi A."/>
            <person name="Culley D."/>
            <person name="Magnuson J.K."/>
            <person name="James T.Y."/>
            <person name="O'Malley M.A."/>
            <person name="Stajich J.E."/>
            <person name="Spatafora J.W."/>
            <person name="Visel A."/>
            <person name="Grigoriev I.V."/>
        </authorList>
    </citation>
    <scope>NUCLEOTIDE SEQUENCE [LARGE SCALE GENOMIC DNA]</scope>
    <source>
        <strain evidence="4 5">JEL800</strain>
    </source>
</reference>
<name>A0A1Y2CGK1_9FUNG</name>
<evidence type="ECO:0000256" key="1">
    <source>
        <dbReference type="ARBA" id="ARBA00022614"/>
    </source>
</evidence>
<dbReference type="Gene3D" id="3.80.10.10">
    <property type="entry name" value="Ribonuclease Inhibitor"/>
    <property type="match status" value="1"/>
</dbReference>
<dbReference type="InterPro" id="IPR036047">
    <property type="entry name" value="F-box-like_dom_sf"/>
</dbReference>
<sequence length="327" mass="36639">MDHTASTPTELMHQILSWIPPLELLPLQRTNKRFQSLLLDPHFASLNLRKHVTAITLESTVPDAMDKALFHLPPSYQTALAQFKYKQVIRIVWEAKRFTGSLPVAAFPQMTGVHFLSWGHNQFTGGIPPELGLLVNLRHLSLSRSPLGGEIPPELGNLVNLEYCGLNGCQFTGRLPVEMANMTNLRILYLGGNQLEGPIPSEFGQLINLEVFHCLKNKFSGSLPREVQLWTKLREFLISHNEFEGALPDFTKWVEVGRIDVTWNRFSGVVVDGVENLESLECLYVLAGNNGIIVDGEQADRIARAVRKCDLTPPEWSKGQQGQSLIL</sequence>